<evidence type="ECO:0000313" key="4">
    <source>
        <dbReference type="Proteomes" id="UP000770015"/>
    </source>
</evidence>
<dbReference type="InterPro" id="IPR029058">
    <property type="entry name" value="AB_hydrolase_fold"/>
</dbReference>
<dbReference type="SUPFAM" id="SSF53474">
    <property type="entry name" value="alpha/beta-Hydrolases"/>
    <property type="match status" value="1"/>
</dbReference>
<reference evidence="3" key="1">
    <citation type="journal article" date="2021" name="Nat. Commun.">
        <title>Genetic determinants of endophytism in the Arabidopsis root mycobiome.</title>
        <authorList>
            <person name="Mesny F."/>
            <person name="Miyauchi S."/>
            <person name="Thiergart T."/>
            <person name="Pickel B."/>
            <person name="Atanasova L."/>
            <person name="Karlsson M."/>
            <person name="Huettel B."/>
            <person name="Barry K.W."/>
            <person name="Haridas S."/>
            <person name="Chen C."/>
            <person name="Bauer D."/>
            <person name="Andreopoulos W."/>
            <person name="Pangilinan J."/>
            <person name="LaButti K."/>
            <person name="Riley R."/>
            <person name="Lipzen A."/>
            <person name="Clum A."/>
            <person name="Drula E."/>
            <person name="Henrissat B."/>
            <person name="Kohler A."/>
            <person name="Grigoriev I.V."/>
            <person name="Martin F.M."/>
            <person name="Hacquard S."/>
        </authorList>
    </citation>
    <scope>NUCLEOTIDE SEQUENCE</scope>
    <source>
        <strain evidence="3">MPI-SDFR-AT-0117</strain>
    </source>
</reference>
<dbReference type="InterPro" id="IPR013094">
    <property type="entry name" value="AB_hydrolase_3"/>
</dbReference>
<dbReference type="Proteomes" id="UP000770015">
    <property type="component" value="Unassembled WGS sequence"/>
</dbReference>
<dbReference type="EMBL" id="JAGSXJ010000014">
    <property type="protein sequence ID" value="KAH6685924.1"/>
    <property type="molecule type" value="Genomic_DNA"/>
</dbReference>
<dbReference type="GO" id="GO:0016787">
    <property type="term" value="F:hydrolase activity"/>
    <property type="evidence" value="ECO:0007669"/>
    <property type="project" value="UniProtKB-KW"/>
</dbReference>
<dbReference type="Gene3D" id="3.40.50.1820">
    <property type="entry name" value="alpha/beta hydrolase"/>
    <property type="match status" value="1"/>
</dbReference>
<proteinExistence type="predicted"/>
<keyword evidence="4" id="KW-1185">Reference proteome</keyword>
<dbReference type="AlphaFoldDB" id="A0A9P8VAX9"/>
<protein>
    <submittedName>
        <fullName evidence="3">Alpha/Beta hydrolase protein</fullName>
    </submittedName>
</protein>
<organism evidence="3 4">
    <name type="scientific">Plectosphaerella plurivora</name>
    <dbReference type="NCBI Taxonomy" id="936078"/>
    <lineage>
        <taxon>Eukaryota</taxon>
        <taxon>Fungi</taxon>
        <taxon>Dikarya</taxon>
        <taxon>Ascomycota</taxon>
        <taxon>Pezizomycotina</taxon>
        <taxon>Sordariomycetes</taxon>
        <taxon>Hypocreomycetidae</taxon>
        <taxon>Glomerellales</taxon>
        <taxon>Plectosphaerellaceae</taxon>
        <taxon>Plectosphaerella</taxon>
    </lineage>
</organism>
<name>A0A9P8VAX9_9PEZI</name>
<dbReference type="Pfam" id="PF07859">
    <property type="entry name" value="Abhydrolase_3"/>
    <property type="match status" value="1"/>
</dbReference>
<gene>
    <name evidence="3" type="ORF">F5X68DRAFT_262443</name>
</gene>
<feature type="domain" description="Alpha/beta hydrolase fold-3" evidence="2">
    <location>
        <begin position="47"/>
        <end position="164"/>
    </location>
</feature>
<dbReference type="OrthoDB" id="2963168at2759"/>
<dbReference type="PANTHER" id="PTHR48081">
    <property type="entry name" value="AB HYDROLASE SUPERFAMILY PROTEIN C4A8.06C"/>
    <property type="match status" value="1"/>
</dbReference>
<keyword evidence="1 3" id="KW-0378">Hydrolase</keyword>
<evidence type="ECO:0000259" key="2">
    <source>
        <dbReference type="Pfam" id="PF07859"/>
    </source>
</evidence>
<comment type="caution">
    <text evidence="3">The sequence shown here is derived from an EMBL/GenBank/DDBJ whole genome shotgun (WGS) entry which is preliminary data.</text>
</comment>
<accession>A0A9P8VAX9</accession>
<evidence type="ECO:0000256" key="1">
    <source>
        <dbReference type="ARBA" id="ARBA00022801"/>
    </source>
</evidence>
<dbReference type="InterPro" id="IPR050300">
    <property type="entry name" value="GDXG_lipolytic_enzyme"/>
</dbReference>
<evidence type="ECO:0000313" key="3">
    <source>
        <dbReference type="EMBL" id="KAH6685924.1"/>
    </source>
</evidence>
<dbReference type="PANTHER" id="PTHR48081:SF3">
    <property type="entry name" value="ALPHA_BETA HYDROLASE FOLD-3 DOMAIN-CONTAINING PROTEIN"/>
    <property type="match status" value="1"/>
</dbReference>
<sequence length="355" mass="37077">MSSPLASAGISGYQSKTVTFKSTADGDIKAEVFYPENLTSASRVPVLIHYHGGFLIVGDRFAFLPYWLVHACAARGWVFVSPEYRLLPETTAHAAVEDAVDAYDWVLESLSSLLDRPIGPILVAGSSAGGYLALTTATAASMSPKKSPAGVLAVYGMLDPANERYTTPGTNIFGRPAVDVRPILNGFPKATASGTDDRQVISAYAVSDPATDKRFSLVSALHLDAIFPDYLTGVDGLSRAIATDGPGAIAKEHAALFPLNFGDFGPGFPPVMLLHGANDSAVPVSCSAVAAEKLRSCGISVVADFPVDAEHGWDTRAGNVDVESSDADGVNAVESLRSAVRFLADSVASAVGGRK</sequence>